<evidence type="ECO:0000259" key="2">
    <source>
        <dbReference type="Pfam" id="PF26616"/>
    </source>
</evidence>
<feature type="domain" description="CorA-like transporter" evidence="2">
    <location>
        <begin position="31"/>
        <end position="322"/>
    </location>
</feature>
<keyword evidence="4" id="KW-1185">Reference proteome</keyword>
<protein>
    <recommendedName>
        <fullName evidence="2">CorA-like transporter domain-containing protein</fullName>
    </recommendedName>
</protein>
<evidence type="ECO:0000313" key="3">
    <source>
        <dbReference type="EMBL" id="KAJ4385510.1"/>
    </source>
</evidence>
<dbReference type="Pfam" id="PF26616">
    <property type="entry name" value="CorA-like"/>
    <property type="match status" value="1"/>
</dbReference>
<dbReference type="Proteomes" id="UP001140453">
    <property type="component" value="Unassembled WGS sequence"/>
</dbReference>
<organism evidence="3 4">
    <name type="scientific">Gnomoniopsis smithogilvyi</name>
    <dbReference type="NCBI Taxonomy" id="1191159"/>
    <lineage>
        <taxon>Eukaryota</taxon>
        <taxon>Fungi</taxon>
        <taxon>Dikarya</taxon>
        <taxon>Ascomycota</taxon>
        <taxon>Pezizomycotina</taxon>
        <taxon>Sordariomycetes</taxon>
        <taxon>Sordariomycetidae</taxon>
        <taxon>Diaporthales</taxon>
        <taxon>Gnomoniaceae</taxon>
        <taxon>Gnomoniopsis</taxon>
    </lineage>
</organism>
<feature type="transmembrane region" description="Helical" evidence="1">
    <location>
        <begin position="457"/>
        <end position="479"/>
    </location>
</feature>
<keyword evidence="1" id="KW-1133">Transmembrane helix</keyword>
<comment type="caution">
    <text evidence="3">The sequence shown here is derived from an EMBL/GenBank/DDBJ whole genome shotgun (WGS) entry which is preliminary data.</text>
</comment>
<dbReference type="AlphaFoldDB" id="A0A9W9CST5"/>
<evidence type="ECO:0000256" key="1">
    <source>
        <dbReference type="SAM" id="Phobius"/>
    </source>
</evidence>
<keyword evidence="1" id="KW-0812">Transmembrane</keyword>
<dbReference type="EMBL" id="JAPEVB010000007">
    <property type="protein sequence ID" value="KAJ4385510.1"/>
    <property type="molecule type" value="Genomic_DNA"/>
</dbReference>
<proteinExistence type="predicted"/>
<dbReference type="InterPro" id="IPR058257">
    <property type="entry name" value="CorA-like_dom"/>
</dbReference>
<reference evidence="3" key="1">
    <citation type="submission" date="2022-10" db="EMBL/GenBank/DDBJ databases">
        <title>Tapping the CABI collections for fungal endophytes: first genome assemblies for Collariella, Neodidymelliopsis, Ascochyta clinopodiicola, Didymella pomorum, Didymosphaeria variabile, Neocosmospora piperis and Neocucurbitaria cava.</title>
        <authorList>
            <person name="Hill R."/>
        </authorList>
    </citation>
    <scope>NUCLEOTIDE SEQUENCE</scope>
    <source>
        <strain evidence="3">IMI 355082</strain>
    </source>
</reference>
<accession>A0A9W9CST5</accession>
<feature type="transmembrane region" description="Helical" evidence="1">
    <location>
        <begin position="515"/>
        <end position="536"/>
    </location>
</feature>
<sequence>MIFAVQLKILFVLIKHERAMSPIYLPKLFRRSCEEHEDYPVKLVGRARYGYHLLKGCQERFQERQQRQNLFVSEPEVSVPYWDVLPTGQVAHGELRSEQDLGSLLGDEYQVVQTDPNLVANTKEDQMCRFMFLKTAGSTMPMQLTAKILKRILSYYQVMPSVLDFVYMYGSPNGKDREMRFSRFRTEMSLDNTYVDLELDALKRSGKRYQLCYNLKTIVLKERNEEKVINKEWKIRQAFFYHQFDVEKATQLWLIGDPLSAVRSWVTEHIHAQTNHQTRFGNFVASFWTSLETHLTYIRWATDEWRWHVESLEEIIEKLTDDLMDPDGWVKTEWRSGAIVIIQEREDKLRETLMALQSNADIITRLGHFYRELVEDCNFPSAHRVESQRLVKKFSGQSEEHLHDIEGQISRAQGLLTLISDRKQILIQHLQAQVAERTESLTRRQEELAKKASLEAIAVRIITVITLFYLPATFVGTFFSTDVVHYEANDSTSTSGDSSSNQPEEQRSNLALARFLQVSLPLMAITFGLAIGWYYYERRRLRKTQMWRDREFWTDSEKQ</sequence>
<keyword evidence="1" id="KW-0472">Membrane</keyword>
<evidence type="ECO:0000313" key="4">
    <source>
        <dbReference type="Proteomes" id="UP001140453"/>
    </source>
</evidence>
<gene>
    <name evidence="3" type="ORF">N0V93_009938</name>
</gene>
<name>A0A9W9CST5_9PEZI</name>
<dbReference type="OrthoDB" id="5396681at2759"/>